<dbReference type="EMBL" id="CP104213">
    <property type="protein sequence ID" value="UWX64179.1"/>
    <property type="molecule type" value="Genomic_DNA"/>
</dbReference>
<reference evidence="1" key="1">
    <citation type="submission" date="2022-09" db="EMBL/GenBank/DDBJ databases">
        <title>genome sequence of Deinococcus rubellus.</title>
        <authorList>
            <person name="Srinivasan S."/>
        </authorList>
    </citation>
    <scope>NUCLEOTIDE SEQUENCE</scope>
    <source>
        <strain evidence="1">Ant6</strain>
    </source>
</reference>
<sequence>MSYRTHKLRRALVLQAQQPRPICEIVFSPSLGVLMARPPAALLPPVIRFDPWRDFTESLYPLRFLIGRQLSEVYT</sequence>
<evidence type="ECO:0000313" key="1">
    <source>
        <dbReference type="EMBL" id="UWX64179.1"/>
    </source>
</evidence>
<evidence type="ECO:0000313" key="2">
    <source>
        <dbReference type="Proteomes" id="UP001060261"/>
    </source>
</evidence>
<proteinExistence type="predicted"/>
<keyword evidence="2" id="KW-1185">Reference proteome</keyword>
<name>A0ABY5YIV0_9DEIO</name>
<organism evidence="1 2">
    <name type="scientific">Deinococcus rubellus</name>
    <dbReference type="NCBI Taxonomy" id="1889240"/>
    <lineage>
        <taxon>Bacteria</taxon>
        <taxon>Thermotogati</taxon>
        <taxon>Deinococcota</taxon>
        <taxon>Deinococci</taxon>
        <taxon>Deinococcales</taxon>
        <taxon>Deinococcaceae</taxon>
        <taxon>Deinococcus</taxon>
    </lineage>
</organism>
<protein>
    <submittedName>
        <fullName evidence="1">Uncharacterized protein</fullName>
    </submittedName>
</protein>
<gene>
    <name evidence="1" type="ORF">N0D28_00410</name>
</gene>
<dbReference type="RefSeq" id="WP_260560454.1">
    <property type="nucleotide sequence ID" value="NZ_BAABEC010000020.1"/>
</dbReference>
<accession>A0ABY5YIV0</accession>
<dbReference type="Proteomes" id="UP001060261">
    <property type="component" value="Chromosome"/>
</dbReference>